<organism evidence="3 4">
    <name type="scientific">Suillus discolor</name>
    <dbReference type="NCBI Taxonomy" id="1912936"/>
    <lineage>
        <taxon>Eukaryota</taxon>
        <taxon>Fungi</taxon>
        <taxon>Dikarya</taxon>
        <taxon>Basidiomycota</taxon>
        <taxon>Agaricomycotina</taxon>
        <taxon>Agaricomycetes</taxon>
        <taxon>Agaricomycetidae</taxon>
        <taxon>Boletales</taxon>
        <taxon>Suillineae</taxon>
        <taxon>Suillaceae</taxon>
        <taxon>Suillus</taxon>
    </lineage>
</organism>
<feature type="domain" description="KOW" evidence="2">
    <location>
        <begin position="300"/>
        <end position="327"/>
    </location>
</feature>
<dbReference type="Proteomes" id="UP000823399">
    <property type="component" value="Unassembled WGS sequence"/>
</dbReference>
<protein>
    <recommendedName>
        <fullName evidence="2">KOW domain-containing protein</fullName>
    </recommendedName>
</protein>
<evidence type="ECO:0000313" key="4">
    <source>
        <dbReference type="Proteomes" id="UP000823399"/>
    </source>
</evidence>
<dbReference type="GeneID" id="64695628"/>
<dbReference type="InterPro" id="IPR008991">
    <property type="entry name" value="Translation_prot_SH3-like_sf"/>
</dbReference>
<dbReference type="InterPro" id="IPR005824">
    <property type="entry name" value="KOW"/>
</dbReference>
<gene>
    <name evidence="3" type="ORF">F5147DRAFT_649698</name>
</gene>
<dbReference type="SUPFAM" id="SSF50104">
    <property type="entry name" value="Translation proteins SH3-like domain"/>
    <property type="match status" value="1"/>
</dbReference>
<feature type="domain" description="KOW" evidence="2">
    <location>
        <begin position="359"/>
        <end position="391"/>
    </location>
</feature>
<feature type="domain" description="KOW" evidence="2">
    <location>
        <begin position="432"/>
        <end position="459"/>
    </location>
</feature>
<feature type="domain" description="KOW" evidence="2">
    <location>
        <begin position="499"/>
        <end position="526"/>
    </location>
</feature>
<dbReference type="RefSeq" id="XP_041297045.1">
    <property type="nucleotide sequence ID" value="XM_041433369.1"/>
</dbReference>
<feature type="region of interest" description="Disordered" evidence="1">
    <location>
        <begin position="637"/>
        <end position="658"/>
    </location>
</feature>
<keyword evidence="4" id="KW-1185">Reference proteome</keyword>
<dbReference type="AlphaFoldDB" id="A0A9P7FFZ4"/>
<sequence>MVDSLYDRFITNDTRSSRVRAPTPSPLVPSPSELACRIIMRFICDQSSSSHAYDLLEVEFSDDPTLLAHWESALDAIVEADTPEDKLQVFTNLTLAPPAASDQPPRRVGVVSQPTSITQDIEIASVSNLPTWLVTVPSTQLKNKGFEVYTHSTLPGHLCVKAKDTYAIRNAWPSSHGSCFFDVIFLPPEDQSTVEHSMAIPGWYHPQADTLRVLFPSRAHSGLGIRKDPSVPRLHNPLDGVSTSVGRRKTYMHGLLALDLRRTAVTEITLPIPESIRLHKESRCNPVFVQRTLHAYAAQHWIEGDLVRVRAGEMVGCTAKIDCVDMSTYSASAYMQESVQVENISLKPLMFSLSDLERKFRMGDNVRVLDNSIAAPQLKGKTGMVVQVDDDTVVVLDQSSESEFTVGFDSLATFIGSISKQGPTNTSICNDTPMKGDQVVVTEGIHVCEFGEVNGVDTITQMVSFFSFSRQKIITVPIRETAFTPNPAALQHTHERGYNVVAGDNVQVVRGDQLHVSGTVLRVDLTNKMLTFKDTPHTECTISIVYVVRISGRGDCEPMQHLVGKEVFIIQGAMKSYRGTLQLLSWDTCKVAFQGRIEEFLRTYVVSWIGVLLNGSRLPQNQQQEFNNLVRSSFIRPPHITPQKTPHHSPLPDESHPNQPAPAIMESLWDAPMDSLEIDWCQEDASSVPRQDPWVFNEDDREERRLYPLDASSSSSPGIAPSSHIRSSPAHILLTADSPTAVIVHNPLIAALCCLVKDGEIAIRYSSRTKNTGLKIGTISLEDIAPEPPSGPNKKFTLIRGDFIGSVHTMGKTPKDKSKITTAEGKTIPMVSLDSCSSIETIINKQQLVLLQQAQARVISDWISDFLFQVQDANNSIAPMPSQETLGPITTRFNPYARPSPCPCSHFLKKYEIQELKWGIRASMKSYECELQRHQDNDVWMGSDMDLDRPITSSGTYGCADTVMADDEIEHLSIVSMTKIRSEGRWYQYQSPKKRKFICDLHKGVNKYIDRHCKGKHMRTNQLRKRIYIALQAALLEVDVDEIMLPEESSDEVQTYEGFQEDYLISPAVAQRILDGVDYLIPKEVKRRLRFLGTALCGKLLAPGTIYKTGGFTDLPAHHSDIEKDTLSQCQEIFPTD</sequence>
<dbReference type="SMART" id="SM00739">
    <property type="entry name" value="KOW"/>
    <property type="match status" value="4"/>
</dbReference>
<dbReference type="InterPro" id="IPR014722">
    <property type="entry name" value="Rib_uL2_dom2"/>
</dbReference>
<reference evidence="3" key="1">
    <citation type="journal article" date="2020" name="New Phytol.">
        <title>Comparative genomics reveals dynamic genome evolution in host specialist ectomycorrhizal fungi.</title>
        <authorList>
            <person name="Lofgren L.A."/>
            <person name="Nguyen N.H."/>
            <person name="Vilgalys R."/>
            <person name="Ruytinx J."/>
            <person name="Liao H.L."/>
            <person name="Branco S."/>
            <person name="Kuo A."/>
            <person name="LaButti K."/>
            <person name="Lipzen A."/>
            <person name="Andreopoulos W."/>
            <person name="Pangilinan J."/>
            <person name="Riley R."/>
            <person name="Hundley H."/>
            <person name="Na H."/>
            <person name="Barry K."/>
            <person name="Grigoriev I.V."/>
            <person name="Stajich J.E."/>
            <person name="Kennedy P.G."/>
        </authorList>
    </citation>
    <scope>NUCLEOTIDE SEQUENCE</scope>
    <source>
        <strain evidence="3">FC423</strain>
    </source>
</reference>
<dbReference type="OrthoDB" id="2686102at2759"/>
<evidence type="ECO:0000259" key="2">
    <source>
        <dbReference type="SMART" id="SM00739"/>
    </source>
</evidence>
<accession>A0A9P7FFZ4</accession>
<evidence type="ECO:0000313" key="3">
    <source>
        <dbReference type="EMBL" id="KAG2115328.1"/>
    </source>
</evidence>
<evidence type="ECO:0000256" key="1">
    <source>
        <dbReference type="SAM" id="MobiDB-lite"/>
    </source>
</evidence>
<proteinExistence type="predicted"/>
<dbReference type="EMBL" id="JABBWM010000008">
    <property type="protein sequence ID" value="KAG2115328.1"/>
    <property type="molecule type" value="Genomic_DNA"/>
</dbReference>
<name>A0A9P7FFZ4_9AGAM</name>
<comment type="caution">
    <text evidence="3">The sequence shown here is derived from an EMBL/GenBank/DDBJ whole genome shotgun (WGS) entry which is preliminary data.</text>
</comment>
<dbReference type="Gene3D" id="2.30.30.30">
    <property type="match status" value="1"/>
</dbReference>